<proteinExistence type="predicted"/>
<comment type="caution">
    <text evidence="1">The sequence shown here is derived from an EMBL/GenBank/DDBJ whole genome shotgun (WGS) entry which is preliminary data.</text>
</comment>
<evidence type="ECO:0000313" key="1">
    <source>
        <dbReference type="EMBL" id="GBN76515.1"/>
    </source>
</evidence>
<dbReference type="EMBL" id="BGPR01017560">
    <property type="protein sequence ID" value="GBN76515.1"/>
    <property type="molecule type" value="Genomic_DNA"/>
</dbReference>
<protein>
    <submittedName>
        <fullName evidence="1">Uncharacterized protein</fullName>
    </submittedName>
</protein>
<organism evidence="1 2">
    <name type="scientific">Araneus ventricosus</name>
    <name type="common">Orbweaver spider</name>
    <name type="synonym">Epeira ventricosa</name>
    <dbReference type="NCBI Taxonomy" id="182803"/>
    <lineage>
        <taxon>Eukaryota</taxon>
        <taxon>Metazoa</taxon>
        <taxon>Ecdysozoa</taxon>
        <taxon>Arthropoda</taxon>
        <taxon>Chelicerata</taxon>
        <taxon>Arachnida</taxon>
        <taxon>Araneae</taxon>
        <taxon>Araneomorphae</taxon>
        <taxon>Entelegynae</taxon>
        <taxon>Araneoidea</taxon>
        <taxon>Araneidae</taxon>
        <taxon>Araneus</taxon>
    </lineage>
</organism>
<sequence>TQSKAVKDVKGCSETSVSDKFFVTFQDFFGSS</sequence>
<reference evidence="1 2" key="1">
    <citation type="journal article" date="2019" name="Sci. Rep.">
        <title>Orb-weaving spider Araneus ventricosus genome elucidates the spidroin gene catalogue.</title>
        <authorList>
            <person name="Kono N."/>
            <person name="Nakamura H."/>
            <person name="Ohtoshi R."/>
            <person name="Moran D.A.P."/>
            <person name="Shinohara A."/>
            <person name="Yoshida Y."/>
            <person name="Fujiwara M."/>
            <person name="Mori M."/>
            <person name="Tomita M."/>
            <person name="Arakawa K."/>
        </authorList>
    </citation>
    <scope>NUCLEOTIDE SEQUENCE [LARGE SCALE GENOMIC DNA]</scope>
</reference>
<accession>A0A4Y2RNN5</accession>
<feature type="non-terminal residue" evidence="1">
    <location>
        <position position="1"/>
    </location>
</feature>
<name>A0A4Y2RNN5_ARAVE</name>
<dbReference type="AlphaFoldDB" id="A0A4Y2RNN5"/>
<evidence type="ECO:0000313" key="2">
    <source>
        <dbReference type="Proteomes" id="UP000499080"/>
    </source>
</evidence>
<keyword evidence="2" id="KW-1185">Reference proteome</keyword>
<gene>
    <name evidence="1" type="ORF">AVEN_213871_1</name>
</gene>
<dbReference type="Proteomes" id="UP000499080">
    <property type="component" value="Unassembled WGS sequence"/>
</dbReference>